<evidence type="ECO:0000256" key="2">
    <source>
        <dbReference type="ARBA" id="ARBA00022603"/>
    </source>
</evidence>
<name>A0A5C5Z2M1_9BACT</name>
<sequence length="451" mass="50721">MGHPFSAQSQLNSIKEILQTVAGPLDLNVSVRLWDGEVVPLGNSADGQFTIALSGPGVIGSLLRRPGLETLVRLYATGHIDFEGGDLIDFSEALKTKRSNRNRLKQISKTMLVKRTLPFLFAKTEVGDLDQGFRDDMIGRNESKRKNSDYIQFHYDVGNDFYKLFLGSEMQYTCAYFRDWNNSLDQAQHDKLDMICRKLRLQPGEKMLDIGCGWGGLICHAAKNFGVTAHGVTLSQQQYEYNKAKIERLGLSDQVSVEICDYADHQGSYDKISSIGMSEHIGIANYPRYFDKINSLLRDRGMVLNHAIARSSKKSKRHAAKIRPERKFLLKYIFPGSELTPVGMTTDFMEQSGFEVHDVESWREHYALTTRFWCKNLSANKDEAIKLVGAERYRLWVAYLAGASGGFTAGSIKIFQVVATKKASKGLSGMPPTREHLYRTDTCRTEASRAA</sequence>
<keyword evidence="7" id="KW-1185">Reference proteome</keyword>
<keyword evidence="3 6" id="KW-0808">Transferase</keyword>
<comment type="similarity">
    <text evidence="1">Belongs to the CFA/CMAS family.</text>
</comment>
<dbReference type="Proteomes" id="UP000315010">
    <property type="component" value="Unassembled WGS sequence"/>
</dbReference>
<proteinExistence type="inferred from homology"/>
<dbReference type="GO" id="GO:0008168">
    <property type="term" value="F:methyltransferase activity"/>
    <property type="evidence" value="ECO:0007669"/>
    <property type="project" value="UniProtKB-KW"/>
</dbReference>
<evidence type="ECO:0000256" key="3">
    <source>
        <dbReference type="ARBA" id="ARBA00022679"/>
    </source>
</evidence>
<evidence type="ECO:0000313" key="6">
    <source>
        <dbReference type="EMBL" id="TWT80863.1"/>
    </source>
</evidence>
<dbReference type="PANTHER" id="PTHR43667">
    <property type="entry name" value="CYCLOPROPANE-FATTY-ACYL-PHOSPHOLIPID SYNTHASE"/>
    <property type="match status" value="1"/>
</dbReference>
<dbReference type="PIRSF" id="PIRSF003085">
    <property type="entry name" value="CMAS"/>
    <property type="match status" value="1"/>
</dbReference>
<dbReference type="GO" id="GO:0008610">
    <property type="term" value="P:lipid biosynthetic process"/>
    <property type="evidence" value="ECO:0007669"/>
    <property type="project" value="InterPro"/>
</dbReference>
<evidence type="ECO:0000256" key="1">
    <source>
        <dbReference type="ARBA" id="ARBA00010815"/>
    </source>
</evidence>
<keyword evidence="5" id="KW-0443">Lipid metabolism</keyword>
<reference evidence="6 7" key="1">
    <citation type="submission" date="2019-02" db="EMBL/GenBank/DDBJ databases">
        <title>Deep-cultivation of Planctomycetes and their phenomic and genomic characterization uncovers novel biology.</title>
        <authorList>
            <person name="Wiegand S."/>
            <person name="Jogler M."/>
            <person name="Boedeker C."/>
            <person name="Pinto D."/>
            <person name="Vollmers J."/>
            <person name="Rivas-Marin E."/>
            <person name="Kohn T."/>
            <person name="Peeters S.H."/>
            <person name="Heuer A."/>
            <person name="Rast P."/>
            <person name="Oberbeckmann S."/>
            <person name="Bunk B."/>
            <person name="Jeske O."/>
            <person name="Meyerdierks A."/>
            <person name="Storesund J.E."/>
            <person name="Kallscheuer N."/>
            <person name="Luecker S."/>
            <person name="Lage O.M."/>
            <person name="Pohl T."/>
            <person name="Merkel B.J."/>
            <person name="Hornburger P."/>
            <person name="Mueller R.-W."/>
            <person name="Bruemmer F."/>
            <person name="Labrenz M."/>
            <person name="Spormann A.M."/>
            <person name="Op Den Camp H."/>
            <person name="Overmann J."/>
            <person name="Amann R."/>
            <person name="Jetten M.S.M."/>
            <person name="Mascher T."/>
            <person name="Medema M.H."/>
            <person name="Devos D.P."/>
            <person name="Kaster A.-K."/>
            <person name="Ovreas L."/>
            <person name="Rohde M."/>
            <person name="Galperin M.Y."/>
            <person name="Jogler C."/>
        </authorList>
    </citation>
    <scope>NUCLEOTIDE SEQUENCE [LARGE SCALE GENOMIC DNA]</scope>
    <source>
        <strain evidence="6 7">CA13</strain>
    </source>
</reference>
<comment type="caution">
    <text evidence="6">The sequence shown here is derived from an EMBL/GenBank/DDBJ whole genome shotgun (WGS) entry which is preliminary data.</text>
</comment>
<dbReference type="GO" id="GO:0032259">
    <property type="term" value="P:methylation"/>
    <property type="evidence" value="ECO:0007669"/>
    <property type="project" value="UniProtKB-KW"/>
</dbReference>
<dbReference type="AlphaFoldDB" id="A0A5C5Z2M1"/>
<dbReference type="InterPro" id="IPR050723">
    <property type="entry name" value="CFA/CMAS"/>
</dbReference>
<protein>
    <submittedName>
        <fullName evidence="6">Methoxy mycolic acid synthase MmaA3</fullName>
        <ecNumber evidence="6">2.1.1.-</ecNumber>
    </submittedName>
</protein>
<keyword evidence="2 6" id="KW-0489">Methyltransferase</keyword>
<accession>A0A5C5Z2M1</accession>
<dbReference type="CDD" id="cd02440">
    <property type="entry name" value="AdoMet_MTases"/>
    <property type="match status" value="1"/>
</dbReference>
<dbReference type="OrthoDB" id="9782855at2"/>
<dbReference type="Gene3D" id="3.40.50.150">
    <property type="entry name" value="Vaccinia Virus protein VP39"/>
    <property type="match status" value="1"/>
</dbReference>
<dbReference type="EMBL" id="SJPJ01000001">
    <property type="protein sequence ID" value="TWT80863.1"/>
    <property type="molecule type" value="Genomic_DNA"/>
</dbReference>
<dbReference type="Pfam" id="PF02353">
    <property type="entry name" value="CMAS"/>
    <property type="match status" value="1"/>
</dbReference>
<dbReference type="SUPFAM" id="SSF53335">
    <property type="entry name" value="S-adenosyl-L-methionine-dependent methyltransferases"/>
    <property type="match status" value="1"/>
</dbReference>
<evidence type="ECO:0000313" key="7">
    <source>
        <dbReference type="Proteomes" id="UP000315010"/>
    </source>
</evidence>
<dbReference type="InterPro" id="IPR029063">
    <property type="entry name" value="SAM-dependent_MTases_sf"/>
</dbReference>
<evidence type="ECO:0000256" key="4">
    <source>
        <dbReference type="ARBA" id="ARBA00022691"/>
    </source>
</evidence>
<dbReference type="InterPro" id="IPR003333">
    <property type="entry name" value="CMAS"/>
</dbReference>
<dbReference type="EC" id="2.1.1.-" evidence="6"/>
<organism evidence="6 7">
    <name type="scientific">Novipirellula herctigrandis</name>
    <dbReference type="NCBI Taxonomy" id="2527986"/>
    <lineage>
        <taxon>Bacteria</taxon>
        <taxon>Pseudomonadati</taxon>
        <taxon>Planctomycetota</taxon>
        <taxon>Planctomycetia</taxon>
        <taxon>Pirellulales</taxon>
        <taxon>Pirellulaceae</taxon>
        <taxon>Novipirellula</taxon>
    </lineage>
</organism>
<keyword evidence="4" id="KW-0949">S-adenosyl-L-methionine</keyword>
<gene>
    <name evidence="6" type="primary">mmaA3</name>
    <name evidence="6" type="ORF">CA13_23090</name>
</gene>
<evidence type="ECO:0000256" key="5">
    <source>
        <dbReference type="ARBA" id="ARBA00023098"/>
    </source>
</evidence>
<dbReference type="RefSeq" id="WP_146396150.1">
    <property type="nucleotide sequence ID" value="NZ_SJPJ01000001.1"/>
</dbReference>
<dbReference type="PANTHER" id="PTHR43667:SF1">
    <property type="entry name" value="CYCLOPROPANE-FATTY-ACYL-PHOSPHOLIPID SYNTHASE"/>
    <property type="match status" value="1"/>
</dbReference>